<dbReference type="Pfam" id="PF13843">
    <property type="entry name" value="DDE_Tnp_1_7"/>
    <property type="match status" value="1"/>
</dbReference>
<protein>
    <recommendedName>
        <fullName evidence="1">PiggyBac transposable element-derived protein domain-containing protein</fullName>
    </recommendedName>
</protein>
<keyword evidence="3" id="KW-1185">Reference proteome</keyword>
<evidence type="ECO:0000313" key="2">
    <source>
        <dbReference type="EMBL" id="KAK2722750.1"/>
    </source>
</evidence>
<comment type="caution">
    <text evidence="2">The sequence shown here is derived from an EMBL/GenBank/DDBJ whole genome shotgun (WGS) entry which is preliminary data.</text>
</comment>
<sequence length="170" mass="19787">MSKNSFRDILRNLHVRDNLKIIAGQNDRLFKLRPMFDLLNFHFNQGYKLWSLACMSSYVYNFDIYQEKFQAFKDDLGFALDGRVLRQMTESLTEKENIAIFDNFFSSVSLLEQLKDDGIFACCTIRSIRKGLHILAPNRTSNRANLDRKHGVYKGRDSKTVLFASSYHGI</sequence>
<evidence type="ECO:0000313" key="3">
    <source>
        <dbReference type="Proteomes" id="UP001187531"/>
    </source>
</evidence>
<accession>A0AA88I6H6</accession>
<proteinExistence type="predicted"/>
<evidence type="ECO:0000259" key="1">
    <source>
        <dbReference type="Pfam" id="PF13843"/>
    </source>
</evidence>
<dbReference type="EMBL" id="JAVRJZ010000005">
    <property type="protein sequence ID" value="KAK2722750.1"/>
    <property type="molecule type" value="Genomic_DNA"/>
</dbReference>
<dbReference type="PANTHER" id="PTHR46599">
    <property type="entry name" value="PIGGYBAC TRANSPOSABLE ELEMENT-DERIVED PROTEIN 4"/>
    <property type="match status" value="1"/>
</dbReference>
<reference evidence="2" key="1">
    <citation type="submission" date="2023-07" db="EMBL/GenBank/DDBJ databases">
        <title>Chromosome-level genome assembly of Artemia franciscana.</title>
        <authorList>
            <person name="Jo E."/>
        </authorList>
    </citation>
    <scope>NUCLEOTIDE SEQUENCE</scope>
    <source>
        <tissue evidence="2">Whole body</tissue>
    </source>
</reference>
<dbReference type="InterPro" id="IPR029526">
    <property type="entry name" value="PGBD"/>
</dbReference>
<dbReference type="PANTHER" id="PTHR46599:SF3">
    <property type="entry name" value="PIGGYBAC TRANSPOSABLE ELEMENT-DERIVED PROTEIN 4"/>
    <property type="match status" value="1"/>
</dbReference>
<dbReference type="AlphaFoldDB" id="A0AA88I6H6"/>
<gene>
    <name evidence="2" type="ORF">QYM36_003067</name>
</gene>
<dbReference type="Proteomes" id="UP001187531">
    <property type="component" value="Unassembled WGS sequence"/>
</dbReference>
<feature type="domain" description="PiggyBac transposable element-derived protein" evidence="1">
    <location>
        <begin position="45"/>
        <end position="168"/>
    </location>
</feature>
<organism evidence="2 3">
    <name type="scientific">Artemia franciscana</name>
    <name type="common">Brine shrimp</name>
    <name type="synonym">Artemia sanfranciscana</name>
    <dbReference type="NCBI Taxonomy" id="6661"/>
    <lineage>
        <taxon>Eukaryota</taxon>
        <taxon>Metazoa</taxon>
        <taxon>Ecdysozoa</taxon>
        <taxon>Arthropoda</taxon>
        <taxon>Crustacea</taxon>
        <taxon>Branchiopoda</taxon>
        <taxon>Anostraca</taxon>
        <taxon>Artemiidae</taxon>
        <taxon>Artemia</taxon>
    </lineage>
</organism>
<name>A0AA88I6H6_ARTSF</name>